<feature type="chain" id="PRO_5024950149" evidence="1">
    <location>
        <begin position="18"/>
        <end position="129"/>
    </location>
</feature>
<sequence>MKIQTLFSLAAVGIAFASPTHNLEKRDTLAYTKCITDDIDKWVSDTCAARPDDCTLREEWTSCLAETVNQVPNLVTFLLLGEHLRAQYFKCYQRLQPDNSAESVPGLYDSLAKNANVIYKDCISLAPLV</sequence>
<evidence type="ECO:0000313" key="2">
    <source>
        <dbReference type="EMBL" id="KAB8224728.1"/>
    </source>
</evidence>
<keyword evidence="1" id="KW-0732">Signal</keyword>
<reference evidence="2 3" key="1">
    <citation type="submission" date="2019-04" db="EMBL/GenBank/DDBJ databases">
        <title>Fungal friends and foes A comparative genomics study of 23 Aspergillus species from section Flavi.</title>
        <authorList>
            <consortium name="DOE Joint Genome Institute"/>
            <person name="Kjaerbolling I."/>
            <person name="Vesth T.C."/>
            <person name="Frisvad J.C."/>
            <person name="Nybo J.L."/>
            <person name="Theobald S."/>
            <person name="Kildgaard S."/>
            <person name="Petersen T.I."/>
            <person name="Kuo A."/>
            <person name="Sato A."/>
            <person name="Lyhne E.K."/>
            <person name="Kogle M.E."/>
            <person name="Wiebenga A."/>
            <person name="Kun R.S."/>
            <person name="Lubbers R.J."/>
            <person name="Makela M.R."/>
            <person name="Barry K."/>
            <person name="Chovatia M."/>
            <person name="Clum A."/>
            <person name="Daum C."/>
            <person name="Haridas S."/>
            <person name="He G."/>
            <person name="LaButti K."/>
            <person name="Lipzen A."/>
            <person name="Mondo S."/>
            <person name="Pangilinan J."/>
            <person name="Riley R."/>
            <person name="Salamov A."/>
            <person name="Simmons B.A."/>
            <person name="Magnuson J.K."/>
            <person name="Henrissat B."/>
            <person name="Mortensen U.H."/>
            <person name="Larsen T.O."/>
            <person name="De vries R.P."/>
            <person name="Grigoriev I.V."/>
            <person name="Machida M."/>
            <person name="Baker S.E."/>
            <person name="Andersen M.R."/>
        </authorList>
    </citation>
    <scope>NUCLEOTIDE SEQUENCE [LARGE SCALE GENOMIC DNA]</scope>
    <source>
        <strain evidence="2 3">CBS 126849</strain>
    </source>
</reference>
<organism evidence="2 3">
    <name type="scientific">Aspergillus novoparasiticus</name>
    <dbReference type="NCBI Taxonomy" id="986946"/>
    <lineage>
        <taxon>Eukaryota</taxon>
        <taxon>Fungi</taxon>
        <taxon>Dikarya</taxon>
        <taxon>Ascomycota</taxon>
        <taxon>Pezizomycotina</taxon>
        <taxon>Eurotiomycetes</taxon>
        <taxon>Eurotiomycetidae</taxon>
        <taxon>Eurotiales</taxon>
        <taxon>Aspergillaceae</taxon>
        <taxon>Aspergillus</taxon>
        <taxon>Aspergillus subgen. Circumdati</taxon>
    </lineage>
</organism>
<evidence type="ECO:0000313" key="3">
    <source>
        <dbReference type="Proteomes" id="UP000326799"/>
    </source>
</evidence>
<proteinExistence type="predicted"/>
<dbReference type="Proteomes" id="UP000326799">
    <property type="component" value="Unassembled WGS sequence"/>
</dbReference>
<feature type="signal peptide" evidence="1">
    <location>
        <begin position="1"/>
        <end position="17"/>
    </location>
</feature>
<dbReference type="EMBL" id="ML733398">
    <property type="protein sequence ID" value="KAB8224728.1"/>
    <property type="molecule type" value="Genomic_DNA"/>
</dbReference>
<dbReference type="AlphaFoldDB" id="A0A5N6F4E9"/>
<protein>
    <submittedName>
        <fullName evidence="2">Uncharacterized protein</fullName>
    </submittedName>
</protein>
<name>A0A5N6F4E9_9EURO</name>
<evidence type="ECO:0000256" key="1">
    <source>
        <dbReference type="SAM" id="SignalP"/>
    </source>
</evidence>
<gene>
    <name evidence="2" type="ORF">BDV33DRAFT_199400</name>
</gene>
<keyword evidence="3" id="KW-1185">Reference proteome</keyword>
<accession>A0A5N6F4E9</accession>